<dbReference type="EMBL" id="MCGE01000004">
    <property type="protein sequence ID" value="ORZ22421.1"/>
    <property type="molecule type" value="Genomic_DNA"/>
</dbReference>
<dbReference type="GO" id="GO:0046856">
    <property type="term" value="P:phosphatidylinositol dephosphorylation"/>
    <property type="evidence" value="ECO:0007669"/>
    <property type="project" value="InterPro"/>
</dbReference>
<feature type="region of interest" description="Disordered" evidence="5">
    <location>
        <begin position="461"/>
        <end position="486"/>
    </location>
</feature>
<evidence type="ECO:0000313" key="8">
    <source>
        <dbReference type="Proteomes" id="UP000193560"/>
    </source>
</evidence>
<dbReference type="Pfam" id="PF21310">
    <property type="entry name" value="OCRL-like_ASH"/>
    <property type="match status" value="1"/>
</dbReference>
<proteinExistence type="predicted"/>
<dbReference type="Gene3D" id="1.10.555.10">
    <property type="entry name" value="Rho GTPase activation protein"/>
    <property type="match status" value="1"/>
</dbReference>
<dbReference type="InterPro" id="IPR048869">
    <property type="entry name" value="OCRL-1_2_ASH"/>
</dbReference>
<protein>
    <submittedName>
        <fullName evidence="7">Endonuclease/exonuclease/phosphatase</fullName>
    </submittedName>
</protein>
<dbReference type="PROSITE" id="PS50238">
    <property type="entry name" value="RHOGAP"/>
    <property type="match status" value="1"/>
</dbReference>
<dbReference type="STRING" id="90262.A0A1X2IW31"/>
<dbReference type="InterPro" id="IPR046985">
    <property type="entry name" value="IP5"/>
</dbReference>
<keyword evidence="3" id="KW-0967">Endosome</keyword>
<dbReference type="Proteomes" id="UP000193560">
    <property type="component" value="Unassembled WGS sequence"/>
</dbReference>
<dbReference type="SUPFAM" id="SSF48350">
    <property type="entry name" value="GTPase activation domain, GAP"/>
    <property type="match status" value="1"/>
</dbReference>
<dbReference type="OrthoDB" id="7862313at2759"/>
<dbReference type="InterPro" id="IPR000198">
    <property type="entry name" value="RhoGAP_dom"/>
</dbReference>
<dbReference type="GO" id="GO:0004527">
    <property type="term" value="F:exonuclease activity"/>
    <property type="evidence" value="ECO:0007669"/>
    <property type="project" value="UniProtKB-KW"/>
</dbReference>
<dbReference type="Pfam" id="PF22669">
    <property type="entry name" value="Exo_endo_phos2"/>
    <property type="match status" value="1"/>
</dbReference>
<keyword evidence="8" id="KW-1185">Reference proteome</keyword>
<dbReference type="InterPro" id="IPR008936">
    <property type="entry name" value="Rho_GTPase_activation_prot"/>
</dbReference>
<dbReference type="AlphaFoldDB" id="A0A1X2IW31"/>
<dbReference type="GO" id="GO:0007165">
    <property type="term" value="P:signal transduction"/>
    <property type="evidence" value="ECO:0007669"/>
    <property type="project" value="InterPro"/>
</dbReference>
<reference evidence="7 8" key="1">
    <citation type="submission" date="2016-07" db="EMBL/GenBank/DDBJ databases">
        <title>Pervasive Adenine N6-methylation of Active Genes in Fungi.</title>
        <authorList>
            <consortium name="DOE Joint Genome Institute"/>
            <person name="Mondo S.J."/>
            <person name="Dannebaum R.O."/>
            <person name="Kuo R.C."/>
            <person name="Labutti K."/>
            <person name="Haridas S."/>
            <person name="Kuo A."/>
            <person name="Salamov A."/>
            <person name="Ahrendt S.R."/>
            <person name="Lipzen A."/>
            <person name="Sullivan W."/>
            <person name="Andreopoulos W.B."/>
            <person name="Clum A."/>
            <person name="Lindquist E."/>
            <person name="Daum C."/>
            <person name="Ramamoorthy G.K."/>
            <person name="Gryganskyi A."/>
            <person name="Culley D."/>
            <person name="Magnuson J.K."/>
            <person name="James T.Y."/>
            <person name="O'Malley M.A."/>
            <person name="Stajich J.E."/>
            <person name="Spatafora J.W."/>
            <person name="Visel A."/>
            <person name="Grigoriev I.V."/>
        </authorList>
    </citation>
    <scope>NUCLEOTIDE SEQUENCE [LARGE SCALE GENOMIC DNA]</scope>
    <source>
        <strain evidence="7 8">NRRL 1336</strain>
    </source>
</reference>
<evidence type="ECO:0000256" key="4">
    <source>
        <dbReference type="ARBA" id="ARBA00023329"/>
    </source>
</evidence>
<evidence type="ECO:0000256" key="2">
    <source>
        <dbReference type="ARBA" id="ARBA00004580"/>
    </source>
</evidence>
<dbReference type="InterPro" id="IPR036691">
    <property type="entry name" value="Endo/exonu/phosph_ase_sf"/>
</dbReference>
<comment type="subcellular location">
    <subcellularLocation>
        <location evidence="2">Cytoplasmic vesicle</location>
        <location evidence="2">Phagosome membrane</location>
    </subcellularLocation>
    <subcellularLocation>
        <location evidence="1">Early endosome membrane</location>
    </subcellularLocation>
</comment>
<name>A0A1X2IW31_9FUNG</name>
<evidence type="ECO:0000256" key="3">
    <source>
        <dbReference type="ARBA" id="ARBA00022753"/>
    </source>
</evidence>
<feature type="compositionally biased region" description="Polar residues" evidence="5">
    <location>
        <begin position="470"/>
        <end position="486"/>
    </location>
</feature>
<gene>
    <name evidence="7" type="ORF">BCR42DRAFT_320128</name>
</gene>
<accession>A0A1X2IW31</accession>
<keyword evidence="4" id="KW-0968">Cytoplasmic vesicle</keyword>
<dbReference type="GO" id="GO:0004519">
    <property type="term" value="F:endonuclease activity"/>
    <property type="evidence" value="ECO:0007669"/>
    <property type="project" value="UniProtKB-KW"/>
</dbReference>
<dbReference type="SMART" id="SM00324">
    <property type="entry name" value="RhoGAP"/>
    <property type="match status" value="1"/>
</dbReference>
<evidence type="ECO:0000256" key="1">
    <source>
        <dbReference type="ARBA" id="ARBA00004146"/>
    </source>
</evidence>
<evidence type="ECO:0000313" key="7">
    <source>
        <dbReference type="EMBL" id="ORZ22421.1"/>
    </source>
</evidence>
<evidence type="ECO:0000256" key="5">
    <source>
        <dbReference type="SAM" id="MobiDB-lite"/>
    </source>
</evidence>
<dbReference type="InterPro" id="IPR000300">
    <property type="entry name" value="IPPc"/>
</dbReference>
<dbReference type="Gene3D" id="2.60.40.10">
    <property type="entry name" value="Immunoglobulins"/>
    <property type="match status" value="1"/>
</dbReference>
<dbReference type="InterPro" id="IPR013783">
    <property type="entry name" value="Ig-like_fold"/>
</dbReference>
<dbReference type="PANTHER" id="PTHR11200:SF300">
    <property type="entry name" value="TYPE II INOSITOL 1,4,5-TRISPHOSPHATE 5-PHOSPHATASE"/>
    <property type="match status" value="1"/>
</dbReference>
<dbReference type="SMART" id="SM00128">
    <property type="entry name" value="IPPc"/>
    <property type="match status" value="1"/>
</dbReference>
<keyword evidence="7" id="KW-0540">Nuclease</keyword>
<dbReference type="Gene3D" id="3.60.10.10">
    <property type="entry name" value="Endonuclease/exonuclease/phosphatase"/>
    <property type="match status" value="1"/>
</dbReference>
<organism evidence="7 8">
    <name type="scientific">Absidia repens</name>
    <dbReference type="NCBI Taxonomy" id="90262"/>
    <lineage>
        <taxon>Eukaryota</taxon>
        <taxon>Fungi</taxon>
        <taxon>Fungi incertae sedis</taxon>
        <taxon>Mucoromycota</taxon>
        <taxon>Mucoromycotina</taxon>
        <taxon>Mucoromycetes</taxon>
        <taxon>Mucorales</taxon>
        <taxon>Cunninghamellaceae</taxon>
        <taxon>Absidia</taxon>
    </lineage>
</organism>
<dbReference type="PANTHER" id="PTHR11200">
    <property type="entry name" value="INOSITOL 5-PHOSPHATASE"/>
    <property type="match status" value="1"/>
</dbReference>
<dbReference type="SUPFAM" id="SSF56219">
    <property type="entry name" value="DNase I-like"/>
    <property type="match status" value="1"/>
</dbReference>
<feature type="domain" description="Rho-GAP" evidence="6">
    <location>
        <begin position="473"/>
        <end position="674"/>
    </location>
</feature>
<sequence>METNTEAYLYHDPTKENTWVQAVLNGLGQKKQVYHKATSLQLVTMLIIVIAKIDHQQYISEIETRNCGVGLMNMMGNKGGCAVRFRFHDSYFCFVTSHLAAFVANSERRNQDFTEIAKRLVFTQRSDKLTGYVSHSWNSGGDEGVAYIEHKGGVYDWTTQASIFHADHVIWMGDLNYRVNMAEPDIKAKLNQNKQQELLDYDQLSIERQAGRTFPMFDEGSIQFSPTYKYDPGTNQYDTSAKRRAPSWTDRVLWKKFGEQNKSMLKLLSYSNCMEMMLSDHKPVQALFEAKTRHIDEQKQISTRQNLVRQLIETKDNLTKGQISTSFIEFGDVQFMEYKEKTVVLENTGQVVAPFRFIPKMDESQVFPAWLQVTPEQGILGPGEKTVIQFEVMIDASISAPFNERKQEINDILVLRLENGKDFFIVISGKYIPTCFGVPLDSLAQMTIPIQEMVGSSNALDGTLRRSDANNKSPTSNSVNGGQGHQQANLPKELWRILTFLWNKNMLSMDTLFLDHGDRVVSDYIRKCLDSGDSFDTSILLGDTTDDQETKKGHNDSVGANSMIDVLLAFLECLPEPVIPTSHYSRALAASDSDEHVKLLKDDLPPLHLNVLLYIISFLNDAIKYSPSACKQERKQHIVSAFTVMLRPQLGFKETNPALAKLKKESFVRRILNL</sequence>
<dbReference type="GO" id="GO:0004439">
    <property type="term" value="F:phosphatidylinositol-4,5-bisphosphate 5-phosphatase activity"/>
    <property type="evidence" value="ECO:0007669"/>
    <property type="project" value="TreeGrafter"/>
</dbReference>
<evidence type="ECO:0000259" key="6">
    <source>
        <dbReference type="PROSITE" id="PS50238"/>
    </source>
</evidence>
<comment type="caution">
    <text evidence="7">The sequence shown here is derived from an EMBL/GenBank/DDBJ whole genome shotgun (WGS) entry which is preliminary data.</text>
</comment>
<keyword evidence="7" id="KW-0269">Exonuclease</keyword>
<dbReference type="GO" id="GO:0031901">
    <property type="term" value="C:early endosome membrane"/>
    <property type="evidence" value="ECO:0007669"/>
    <property type="project" value="UniProtKB-SubCell"/>
</dbReference>
<keyword evidence="7" id="KW-0255">Endonuclease</keyword>
<dbReference type="Pfam" id="PF00620">
    <property type="entry name" value="RhoGAP"/>
    <property type="match status" value="1"/>
</dbReference>
<keyword evidence="7" id="KW-0378">Hydrolase</keyword>